<dbReference type="Proteomes" id="UP000186817">
    <property type="component" value="Unassembled WGS sequence"/>
</dbReference>
<accession>A0A1Q9DRU8</accession>
<dbReference type="CDD" id="cd17039">
    <property type="entry name" value="Ubl_ubiquitin_like"/>
    <property type="match status" value="1"/>
</dbReference>
<dbReference type="EMBL" id="LSRX01000417">
    <property type="protein sequence ID" value="OLP97891.1"/>
    <property type="molecule type" value="Genomic_DNA"/>
</dbReference>
<gene>
    <name evidence="2" type="ORF">AK812_SmicGene19719</name>
</gene>
<keyword evidence="3" id="KW-1185">Reference proteome</keyword>
<dbReference type="InterPro" id="IPR029071">
    <property type="entry name" value="Ubiquitin-like_domsf"/>
</dbReference>
<proteinExistence type="predicted"/>
<dbReference type="OrthoDB" id="432069at2759"/>
<protein>
    <recommendedName>
        <fullName evidence="1">Ubiquitin-like domain-containing protein</fullName>
    </recommendedName>
</protein>
<evidence type="ECO:0000313" key="2">
    <source>
        <dbReference type="EMBL" id="OLP97891.1"/>
    </source>
</evidence>
<sequence>MLANEDAPMVMSVRKMSGEEVAGLDAAELAALVESYGDSVLGLKRYLRHRLGVPRFRQQLTAQGESEPLRDDRKLTSYRARAELSVVILNWSLPTQEAY</sequence>
<dbReference type="AlphaFoldDB" id="A0A1Q9DRU8"/>
<feature type="domain" description="Ubiquitin-like" evidence="1">
    <location>
        <begin position="9"/>
        <end position="89"/>
    </location>
</feature>
<reference evidence="2 3" key="1">
    <citation type="submission" date="2016-02" db="EMBL/GenBank/DDBJ databases">
        <title>Genome analysis of coral dinoflagellate symbionts highlights evolutionary adaptations to a symbiotic lifestyle.</title>
        <authorList>
            <person name="Aranda M."/>
            <person name="Li Y."/>
            <person name="Liew Y.J."/>
            <person name="Baumgarten S."/>
            <person name="Simakov O."/>
            <person name="Wilson M."/>
            <person name="Piel J."/>
            <person name="Ashoor H."/>
            <person name="Bougouffa S."/>
            <person name="Bajic V.B."/>
            <person name="Ryu T."/>
            <person name="Ravasi T."/>
            <person name="Bayer T."/>
            <person name="Micklem G."/>
            <person name="Kim H."/>
            <person name="Bhak J."/>
            <person name="Lajeunesse T.C."/>
            <person name="Voolstra C.R."/>
        </authorList>
    </citation>
    <scope>NUCLEOTIDE SEQUENCE [LARGE SCALE GENOMIC DNA]</scope>
    <source>
        <strain evidence="2 3">CCMP2467</strain>
    </source>
</reference>
<dbReference type="PROSITE" id="PS50053">
    <property type="entry name" value="UBIQUITIN_2"/>
    <property type="match status" value="1"/>
</dbReference>
<name>A0A1Q9DRU8_SYMMI</name>
<evidence type="ECO:0000313" key="3">
    <source>
        <dbReference type="Proteomes" id="UP000186817"/>
    </source>
</evidence>
<comment type="caution">
    <text evidence="2">The sequence shown here is derived from an EMBL/GenBank/DDBJ whole genome shotgun (WGS) entry which is preliminary data.</text>
</comment>
<evidence type="ECO:0000259" key="1">
    <source>
        <dbReference type="PROSITE" id="PS50053"/>
    </source>
</evidence>
<organism evidence="2 3">
    <name type="scientific">Symbiodinium microadriaticum</name>
    <name type="common">Dinoflagellate</name>
    <name type="synonym">Zooxanthella microadriatica</name>
    <dbReference type="NCBI Taxonomy" id="2951"/>
    <lineage>
        <taxon>Eukaryota</taxon>
        <taxon>Sar</taxon>
        <taxon>Alveolata</taxon>
        <taxon>Dinophyceae</taxon>
        <taxon>Suessiales</taxon>
        <taxon>Symbiodiniaceae</taxon>
        <taxon>Symbiodinium</taxon>
    </lineage>
</organism>
<dbReference type="InterPro" id="IPR000626">
    <property type="entry name" value="Ubiquitin-like_dom"/>
</dbReference>
<dbReference type="SUPFAM" id="SSF54236">
    <property type="entry name" value="Ubiquitin-like"/>
    <property type="match status" value="1"/>
</dbReference>